<gene>
    <name evidence="2" type="ORF">SAMN02745123_02830</name>
</gene>
<dbReference type="AlphaFoldDB" id="A0A1M6UMZ3"/>
<sequence>MKRKITAGIVTLALGALLVPAAFAASDNTQGNTPPSTQNQQYFNQMFDWHKTQLDNAVKNNQLTEDQAQAWNQHFDQMRDFHNQYGMGMGRGSGMMGNCNGFGPGMMGNFSAPANK</sequence>
<name>A0A1M6UMZ3_9FIRM</name>
<feature type="chain" id="PRO_5013268959" description="DUF2680 domain-containing protein" evidence="1">
    <location>
        <begin position="25"/>
        <end position="116"/>
    </location>
</feature>
<dbReference type="RefSeq" id="WP_072915577.1">
    <property type="nucleotide sequence ID" value="NZ_FRAR01000021.1"/>
</dbReference>
<dbReference type="Proteomes" id="UP000183997">
    <property type="component" value="Unassembled WGS sequence"/>
</dbReference>
<evidence type="ECO:0000313" key="3">
    <source>
        <dbReference type="Proteomes" id="UP000183997"/>
    </source>
</evidence>
<dbReference type="OrthoDB" id="1787349at2"/>
<reference evidence="3" key="1">
    <citation type="submission" date="2016-11" db="EMBL/GenBank/DDBJ databases">
        <authorList>
            <person name="Varghese N."/>
            <person name="Submissions S."/>
        </authorList>
    </citation>
    <scope>NUCLEOTIDE SEQUENCE [LARGE SCALE GENOMIC DNA]</scope>
    <source>
        <strain evidence="3">DSM 10349</strain>
    </source>
</reference>
<keyword evidence="3" id="KW-1185">Reference proteome</keyword>
<organism evidence="2 3">
    <name type="scientific">Desulforamulus aeronauticus DSM 10349</name>
    <dbReference type="NCBI Taxonomy" id="1121421"/>
    <lineage>
        <taxon>Bacteria</taxon>
        <taxon>Bacillati</taxon>
        <taxon>Bacillota</taxon>
        <taxon>Clostridia</taxon>
        <taxon>Eubacteriales</taxon>
        <taxon>Peptococcaceae</taxon>
        <taxon>Desulforamulus</taxon>
    </lineage>
</organism>
<evidence type="ECO:0008006" key="4">
    <source>
        <dbReference type="Google" id="ProtNLM"/>
    </source>
</evidence>
<protein>
    <recommendedName>
        <fullName evidence="4">DUF2680 domain-containing protein</fullName>
    </recommendedName>
</protein>
<evidence type="ECO:0000256" key="1">
    <source>
        <dbReference type="SAM" id="SignalP"/>
    </source>
</evidence>
<evidence type="ECO:0000313" key="2">
    <source>
        <dbReference type="EMBL" id="SHK70572.1"/>
    </source>
</evidence>
<accession>A0A1M6UMZ3</accession>
<feature type="signal peptide" evidence="1">
    <location>
        <begin position="1"/>
        <end position="24"/>
    </location>
</feature>
<keyword evidence="1" id="KW-0732">Signal</keyword>
<dbReference type="EMBL" id="FRAR01000021">
    <property type="protein sequence ID" value="SHK70572.1"/>
    <property type="molecule type" value="Genomic_DNA"/>
</dbReference>
<proteinExistence type="predicted"/>